<evidence type="ECO:0000256" key="1">
    <source>
        <dbReference type="SAM" id="MobiDB-lite"/>
    </source>
</evidence>
<dbReference type="EMBL" id="QNUK01000177">
    <property type="protein sequence ID" value="KAF5899113.1"/>
    <property type="molecule type" value="Genomic_DNA"/>
</dbReference>
<feature type="region of interest" description="Disordered" evidence="1">
    <location>
        <begin position="19"/>
        <end position="50"/>
    </location>
</feature>
<name>A0A8J4U3U2_CLAMG</name>
<feature type="non-terminal residue" evidence="2">
    <location>
        <position position="1"/>
    </location>
</feature>
<protein>
    <submittedName>
        <fullName evidence="2">Parathyroid hormone/parathyroid hormone-related peptide receptor</fullName>
    </submittedName>
</protein>
<sequence>MISYLPAPPDEARVLIKRPANALESNAGEAGTVQRRGDKRQLPSSEIVPD</sequence>
<gene>
    <name evidence="2" type="primary">pth1r</name>
    <name evidence="2" type="ORF">DAT39_011176</name>
</gene>
<evidence type="ECO:0000313" key="2">
    <source>
        <dbReference type="EMBL" id="KAF5899113.1"/>
    </source>
</evidence>
<keyword evidence="2" id="KW-0675">Receptor</keyword>
<organism evidence="2 3">
    <name type="scientific">Clarias magur</name>
    <name type="common">Asian catfish</name>
    <name type="synonym">Macropteronotus magur</name>
    <dbReference type="NCBI Taxonomy" id="1594786"/>
    <lineage>
        <taxon>Eukaryota</taxon>
        <taxon>Metazoa</taxon>
        <taxon>Chordata</taxon>
        <taxon>Craniata</taxon>
        <taxon>Vertebrata</taxon>
        <taxon>Euteleostomi</taxon>
        <taxon>Actinopterygii</taxon>
        <taxon>Neopterygii</taxon>
        <taxon>Teleostei</taxon>
        <taxon>Ostariophysi</taxon>
        <taxon>Siluriformes</taxon>
        <taxon>Clariidae</taxon>
        <taxon>Clarias</taxon>
    </lineage>
</organism>
<evidence type="ECO:0000313" key="3">
    <source>
        <dbReference type="Proteomes" id="UP000727407"/>
    </source>
</evidence>
<reference evidence="2" key="1">
    <citation type="submission" date="2020-07" db="EMBL/GenBank/DDBJ databases">
        <title>Clarias magur genome sequencing, assembly and annotation.</title>
        <authorList>
            <person name="Kushwaha B."/>
            <person name="Kumar R."/>
            <person name="Das P."/>
            <person name="Joshi C.G."/>
            <person name="Kumar D."/>
            <person name="Nagpure N.S."/>
            <person name="Pandey M."/>
            <person name="Agarwal S."/>
            <person name="Srivastava S."/>
            <person name="Singh M."/>
            <person name="Sahoo L."/>
            <person name="Jayasankar P."/>
            <person name="Meher P.K."/>
            <person name="Koringa P.G."/>
            <person name="Iquebal M.A."/>
            <person name="Das S.P."/>
            <person name="Bit A."/>
            <person name="Patnaik S."/>
            <person name="Patel N."/>
            <person name="Shah T.M."/>
            <person name="Hinsu A."/>
            <person name="Jena J.K."/>
        </authorList>
    </citation>
    <scope>NUCLEOTIDE SEQUENCE</scope>
    <source>
        <strain evidence="2">CIFAMagur01</strain>
        <tissue evidence="2">Testis</tissue>
    </source>
</reference>
<keyword evidence="3" id="KW-1185">Reference proteome</keyword>
<dbReference type="Proteomes" id="UP000727407">
    <property type="component" value="Unassembled WGS sequence"/>
</dbReference>
<dbReference type="AlphaFoldDB" id="A0A8J4U3U2"/>
<accession>A0A8J4U3U2</accession>
<proteinExistence type="predicted"/>
<comment type="caution">
    <text evidence="2">The sequence shown here is derived from an EMBL/GenBank/DDBJ whole genome shotgun (WGS) entry which is preliminary data.</text>
</comment>